<gene>
    <name evidence="1" type="ORF">CSSPJE1EN1_LOCUS4031</name>
</gene>
<proteinExistence type="predicted"/>
<protein>
    <submittedName>
        <fullName evidence="1">Uncharacterized protein</fullName>
    </submittedName>
</protein>
<reference evidence="1" key="1">
    <citation type="submission" date="2024-02" db="EMBL/GenBank/DDBJ databases">
        <authorList>
            <consortium name="ELIXIR-Norway"/>
            <consortium name="Elixir Norway"/>
        </authorList>
    </citation>
    <scope>NUCLEOTIDE SEQUENCE</scope>
</reference>
<organism evidence="1 2">
    <name type="scientific">Sphagnum jensenii</name>
    <dbReference type="NCBI Taxonomy" id="128206"/>
    <lineage>
        <taxon>Eukaryota</taxon>
        <taxon>Viridiplantae</taxon>
        <taxon>Streptophyta</taxon>
        <taxon>Embryophyta</taxon>
        <taxon>Bryophyta</taxon>
        <taxon>Sphagnophytina</taxon>
        <taxon>Sphagnopsida</taxon>
        <taxon>Sphagnales</taxon>
        <taxon>Sphagnaceae</taxon>
        <taxon>Sphagnum</taxon>
    </lineage>
</organism>
<sequence>MEDHKKVFSIQILIEVEVEVLKPHFEADTEARMVDIINMKVSLMEVDEETLEEEEVVEVVVEVIKVNNQITTQKIISMGNMGTWQRTVIKGSMRHEMESCNKGIMHQLAIKVMNNCL</sequence>
<dbReference type="EMBL" id="OZ020106">
    <property type="protein sequence ID" value="CAK9258553.1"/>
    <property type="molecule type" value="Genomic_DNA"/>
</dbReference>
<keyword evidence="2" id="KW-1185">Reference proteome</keyword>
<dbReference type="Proteomes" id="UP001497444">
    <property type="component" value="Chromosome 11"/>
</dbReference>
<evidence type="ECO:0000313" key="2">
    <source>
        <dbReference type="Proteomes" id="UP001497444"/>
    </source>
</evidence>
<accession>A0ABP0VXU0</accession>
<evidence type="ECO:0000313" key="1">
    <source>
        <dbReference type="EMBL" id="CAK9258553.1"/>
    </source>
</evidence>
<name>A0ABP0VXU0_9BRYO</name>